<evidence type="ECO:0000256" key="4">
    <source>
        <dbReference type="ARBA" id="ARBA00023163"/>
    </source>
</evidence>
<evidence type="ECO:0000256" key="2">
    <source>
        <dbReference type="ARBA" id="ARBA00023015"/>
    </source>
</evidence>
<dbReference type="PROSITE" id="PS50931">
    <property type="entry name" value="HTH_LYSR"/>
    <property type="match status" value="1"/>
</dbReference>
<evidence type="ECO:0000313" key="7">
    <source>
        <dbReference type="Proteomes" id="UP000722989"/>
    </source>
</evidence>
<evidence type="ECO:0000256" key="3">
    <source>
        <dbReference type="ARBA" id="ARBA00023125"/>
    </source>
</evidence>
<accession>A0ABX0XW60</accession>
<keyword evidence="4" id="KW-0804">Transcription</keyword>
<dbReference type="SUPFAM" id="SSF46785">
    <property type="entry name" value="Winged helix' DNA-binding domain"/>
    <property type="match status" value="1"/>
</dbReference>
<evidence type="ECO:0000313" key="6">
    <source>
        <dbReference type="EMBL" id="NJC70038.1"/>
    </source>
</evidence>
<dbReference type="Pfam" id="PF00126">
    <property type="entry name" value="HTH_1"/>
    <property type="match status" value="1"/>
</dbReference>
<dbReference type="Proteomes" id="UP000722989">
    <property type="component" value="Unassembled WGS sequence"/>
</dbReference>
<comment type="similarity">
    <text evidence="1">Belongs to the LysR transcriptional regulatory family.</text>
</comment>
<name>A0ABX0XW60_9ACTN</name>
<dbReference type="PRINTS" id="PR00039">
    <property type="entry name" value="HTHLYSR"/>
</dbReference>
<dbReference type="Pfam" id="PF03466">
    <property type="entry name" value="LysR_substrate"/>
    <property type="match status" value="1"/>
</dbReference>
<proteinExistence type="inferred from homology"/>
<feature type="domain" description="HTH lysR-type" evidence="5">
    <location>
        <begin position="1"/>
        <end position="53"/>
    </location>
</feature>
<keyword evidence="3" id="KW-0238">DNA-binding</keyword>
<dbReference type="InterPro" id="IPR036388">
    <property type="entry name" value="WH-like_DNA-bd_sf"/>
</dbReference>
<protein>
    <submittedName>
        <fullName evidence="6">LysR family transcriptional regulator</fullName>
    </submittedName>
</protein>
<dbReference type="Gene3D" id="1.10.10.10">
    <property type="entry name" value="Winged helix-like DNA-binding domain superfamily/Winged helix DNA-binding domain"/>
    <property type="match status" value="1"/>
</dbReference>
<dbReference type="EMBL" id="JAATVY010000005">
    <property type="protein sequence ID" value="NJC70038.1"/>
    <property type="molecule type" value="Genomic_DNA"/>
</dbReference>
<keyword evidence="2" id="KW-0805">Transcription regulation</keyword>
<evidence type="ECO:0000259" key="5">
    <source>
        <dbReference type="PROSITE" id="PS50931"/>
    </source>
</evidence>
<comment type="caution">
    <text evidence="6">The sequence shown here is derived from an EMBL/GenBank/DDBJ whole genome shotgun (WGS) entry which is preliminary data.</text>
</comment>
<gene>
    <name evidence="6" type="ORF">HC031_10000</name>
</gene>
<dbReference type="InterPro" id="IPR005119">
    <property type="entry name" value="LysR_subst-bd"/>
</dbReference>
<dbReference type="SUPFAM" id="SSF53850">
    <property type="entry name" value="Periplasmic binding protein-like II"/>
    <property type="match status" value="1"/>
</dbReference>
<sequence length="300" mass="32539">MLAFEAAARHGSFSLAARELVVTEGAVSRQVARLEAFLRVPLFARGGNRVELTAHGAHYAEEVGRLLASLEQSTLQVMTTPSRKQMLELAVIGTFATKWLIPRLPSFTRAHADIVINLSTRNDPFVLDGTAFDAAIAFAHPAWAGNESRHLFRSALIPVCRPDLVLPSRRRDGTVLSTLPLLHKTATPESWPDYAREFGIDLQNATAGGRFEQFSMLIEAALAGLGVALVPYLYVADGIRSGELIPLGPPGRDTGKDFIFVTGATTRQPDLLGEFSNWLVREATSDAPPLAAEDSISPRT</sequence>
<dbReference type="InterPro" id="IPR058163">
    <property type="entry name" value="LysR-type_TF_proteobact-type"/>
</dbReference>
<reference evidence="6 7" key="1">
    <citation type="submission" date="2020-03" db="EMBL/GenBank/DDBJ databases">
        <title>WGS of the type strain of Planosporangium spp.</title>
        <authorList>
            <person name="Thawai C."/>
        </authorList>
    </citation>
    <scope>NUCLEOTIDE SEQUENCE [LARGE SCALE GENOMIC DNA]</scope>
    <source>
        <strain evidence="6 7">TBRC 5610</strain>
    </source>
</reference>
<keyword evidence="7" id="KW-1185">Reference proteome</keyword>
<dbReference type="InterPro" id="IPR036390">
    <property type="entry name" value="WH_DNA-bd_sf"/>
</dbReference>
<dbReference type="PANTHER" id="PTHR30537">
    <property type="entry name" value="HTH-TYPE TRANSCRIPTIONAL REGULATOR"/>
    <property type="match status" value="1"/>
</dbReference>
<organism evidence="6 7">
    <name type="scientific">Planosporangium thailandense</name>
    <dbReference type="NCBI Taxonomy" id="765197"/>
    <lineage>
        <taxon>Bacteria</taxon>
        <taxon>Bacillati</taxon>
        <taxon>Actinomycetota</taxon>
        <taxon>Actinomycetes</taxon>
        <taxon>Micromonosporales</taxon>
        <taxon>Micromonosporaceae</taxon>
        <taxon>Planosporangium</taxon>
    </lineage>
</organism>
<dbReference type="InterPro" id="IPR000847">
    <property type="entry name" value="LysR_HTH_N"/>
</dbReference>
<evidence type="ECO:0000256" key="1">
    <source>
        <dbReference type="ARBA" id="ARBA00009437"/>
    </source>
</evidence>
<dbReference type="PANTHER" id="PTHR30537:SF26">
    <property type="entry name" value="GLYCINE CLEAVAGE SYSTEM TRANSCRIPTIONAL ACTIVATOR"/>
    <property type="match status" value="1"/>
</dbReference>
<dbReference type="Gene3D" id="3.40.190.10">
    <property type="entry name" value="Periplasmic binding protein-like II"/>
    <property type="match status" value="2"/>
</dbReference>